<sequence length="84" mass="8946">MDAQVREFATCQGQEFIRQRIEVPRIAGGRERPDQLTAFGVLGAHDTENPGGIQRPTVGPQRFEGVVQPTLAGIPAGHAGRGIG</sequence>
<gene>
    <name evidence="1" type="ORF">HIJ39_11260</name>
</gene>
<protein>
    <submittedName>
        <fullName evidence="1">Uncharacterized protein</fullName>
    </submittedName>
</protein>
<comment type="caution">
    <text evidence="1">The sequence shown here is derived from an EMBL/GenBank/DDBJ whole genome shotgun (WGS) entry which is preliminary data.</text>
</comment>
<dbReference type="AlphaFoldDB" id="A0A7Y0L4Q4"/>
<organism evidence="1 2">
    <name type="scientific">Sulfobacillus harzensis</name>
    <dbReference type="NCBI Taxonomy" id="2729629"/>
    <lineage>
        <taxon>Bacteria</taxon>
        <taxon>Bacillati</taxon>
        <taxon>Bacillota</taxon>
        <taxon>Clostridia</taxon>
        <taxon>Eubacteriales</taxon>
        <taxon>Clostridiales Family XVII. Incertae Sedis</taxon>
        <taxon>Sulfobacillus</taxon>
    </lineage>
</organism>
<dbReference type="Proteomes" id="UP000533476">
    <property type="component" value="Unassembled WGS sequence"/>
</dbReference>
<name>A0A7Y0L4Q4_9FIRM</name>
<evidence type="ECO:0000313" key="2">
    <source>
        <dbReference type="Proteomes" id="UP000533476"/>
    </source>
</evidence>
<dbReference type="EMBL" id="JABBVZ010000035">
    <property type="protein sequence ID" value="NMP22927.1"/>
    <property type="molecule type" value="Genomic_DNA"/>
</dbReference>
<dbReference type="RefSeq" id="WP_169099715.1">
    <property type="nucleotide sequence ID" value="NZ_JABBVZ010000035.1"/>
</dbReference>
<evidence type="ECO:0000313" key="1">
    <source>
        <dbReference type="EMBL" id="NMP22927.1"/>
    </source>
</evidence>
<accession>A0A7Y0L4Q4</accession>
<reference evidence="1 2" key="1">
    <citation type="submission" date="2020-04" db="EMBL/GenBank/DDBJ databases">
        <authorList>
            <person name="Zhang R."/>
            <person name="Schippers A."/>
        </authorList>
    </citation>
    <scope>NUCLEOTIDE SEQUENCE [LARGE SCALE GENOMIC DNA]</scope>
    <source>
        <strain evidence="1 2">DSM 109850</strain>
    </source>
</reference>
<keyword evidence="2" id="KW-1185">Reference proteome</keyword>
<proteinExistence type="predicted"/>